<gene>
    <name evidence="1" type="ORF">MJG53_001099</name>
</gene>
<proteinExistence type="predicted"/>
<sequence>MLCEKRSHRNKTPVQHNKEESLFTDARECPPAPTKPTDEKATLSRLFKLSSSERGWAGPSPPSSVQLACCPGDTSQHCASVKPPKTPTRIPIPPLPEVLPPVNLIHRDVIRAWCQQLKLSTKGPKLDGYKRLCEYAYPHQKNFFEGPLDEENVILTLYPVNEEIIEDHQVEPGVSSTSEGKEEALNTNDQVPVPQTNEPEEDCPSSSFRRSVCPLPATLPPINNVSRDTLRYWCQQLKLSTDGQKIEVYRRLQEHAYPEKDQYIPKSSREARMHSCSRKHSMVTKRGSVQKRKMSESEERTKTVEVVTSAQVAMLAAWSRIAARAVQPKAVNSRALRTSESFLPQASGVSHLSGTCASPIAAPVGINPAAHADWAAQVLGLCGILWTSRRGNTDIRNWTTIRDVFDPTAIWDESLFCHHVLKFIHIEFGKSPLLRDVDLLVARELELGLAEDFNHMFLVLQLGVDGHYDLANVDPGHCPKAPRIPVWSLSAPAQDNILLMRMTWKGWSRTWM</sequence>
<dbReference type="Proteomes" id="UP001057279">
    <property type="component" value="Linkage Group LG01"/>
</dbReference>
<protein>
    <submittedName>
        <fullName evidence="1">Uncharacterized protein</fullName>
    </submittedName>
</protein>
<accession>A0ACB9VKP2</accession>
<evidence type="ECO:0000313" key="2">
    <source>
        <dbReference type="Proteomes" id="UP001057279"/>
    </source>
</evidence>
<comment type="caution">
    <text evidence="1">The sequence shown here is derived from an EMBL/GenBank/DDBJ whole genome shotgun (WGS) entry which is preliminary data.</text>
</comment>
<dbReference type="EMBL" id="CM043026">
    <property type="protein sequence ID" value="KAI4590050.1"/>
    <property type="molecule type" value="Genomic_DNA"/>
</dbReference>
<reference evidence="1" key="1">
    <citation type="submission" date="2022-03" db="EMBL/GenBank/DDBJ databases">
        <title>Genomic analyses of argali, domestic sheep and their hybrids provide insights into chromosomal evolution, heterosis and genetic basis of agronomic traits.</title>
        <authorList>
            <person name="Li M."/>
        </authorList>
    </citation>
    <scope>NUCLEOTIDE SEQUENCE</scope>
    <source>
        <strain evidence="1">F1 hybrid</strain>
    </source>
</reference>
<evidence type="ECO:0000313" key="1">
    <source>
        <dbReference type="EMBL" id="KAI4590050.1"/>
    </source>
</evidence>
<name>A0ACB9VKP2_9CETA</name>
<organism evidence="1 2">
    <name type="scientific">Ovis ammon polii x Ovis aries</name>
    <dbReference type="NCBI Taxonomy" id="2918886"/>
    <lineage>
        <taxon>Eukaryota</taxon>
        <taxon>Metazoa</taxon>
        <taxon>Chordata</taxon>
        <taxon>Craniata</taxon>
        <taxon>Vertebrata</taxon>
        <taxon>Euteleostomi</taxon>
        <taxon>Mammalia</taxon>
        <taxon>Eutheria</taxon>
        <taxon>Laurasiatheria</taxon>
        <taxon>Artiodactyla</taxon>
        <taxon>Ruminantia</taxon>
        <taxon>Pecora</taxon>
        <taxon>Bovidae</taxon>
        <taxon>Caprinae</taxon>
        <taxon>Ovis</taxon>
    </lineage>
</organism>
<keyword evidence="2" id="KW-1185">Reference proteome</keyword>